<protein>
    <recommendedName>
        <fullName evidence="1">ASCH domain-containing protein</fullName>
    </recommendedName>
</protein>
<feature type="domain" description="ASCH" evidence="1">
    <location>
        <begin position="2"/>
        <end position="95"/>
    </location>
</feature>
<evidence type="ECO:0000313" key="2">
    <source>
        <dbReference type="EMBL" id="AKF09867.1"/>
    </source>
</evidence>
<dbReference type="EMBL" id="CP011125">
    <property type="protein sequence ID" value="AKF09867.1"/>
    <property type="molecule type" value="Genomic_DNA"/>
</dbReference>
<gene>
    <name evidence="2" type="ORF">DB32_007016</name>
</gene>
<sequence>MLLFQKRFHEGLTSGAITLTFRRWDKPHVKVGGRYRCHPIGVLEVDRIERVRVSEITEADATRAGFDSRDALIEYVRTARDATLDATSELYRIELHHGGDGDRVELALEAEPTPDEIATIRAKLARMDEGGPWTARTLALIEKHPRVAASQLAKKLRRETLPFKTDVRKLKKLGLTQSFEVGYEISPRGRAYLAATRPRRKK</sequence>
<keyword evidence="3" id="KW-1185">Reference proteome</keyword>
<dbReference type="RefSeq" id="WP_053236871.1">
    <property type="nucleotide sequence ID" value="NZ_CP011125.1"/>
</dbReference>
<accession>A0A0F6W866</accession>
<dbReference type="Pfam" id="PF04266">
    <property type="entry name" value="ASCH"/>
    <property type="match status" value="1"/>
</dbReference>
<dbReference type="InterPro" id="IPR015947">
    <property type="entry name" value="PUA-like_sf"/>
</dbReference>
<dbReference type="AlphaFoldDB" id="A0A0F6W866"/>
<dbReference type="OrthoDB" id="121143at2"/>
<evidence type="ECO:0000259" key="1">
    <source>
        <dbReference type="SMART" id="SM01022"/>
    </source>
</evidence>
<dbReference type="STRING" id="927083.DB32_007016"/>
<proteinExistence type="predicted"/>
<dbReference type="Proteomes" id="UP000034883">
    <property type="component" value="Chromosome"/>
</dbReference>
<dbReference type="InterPro" id="IPR007374">
    <property type="entry name" value="ASCH_domain"/>
</dbReference>
<organism evidence="2 3">
    <name type="scientific">Sandaracinus amylolyticus</name>
    <dbReference type="NCBI Taxonomy" id="927083"/>
    <lineage>
        <taxon>Bacteria</taxon>
        <taxon>Pseudomonadati</taxon>
        <taxon>Myxococcota</taxon>
        <taxon>Polyangia</taxon>
        <taxon>Polyangiales</taxon>
        <taxon>Sandaracinaceae</taxon>
        <taxon>Sandaracinus</taxon>
    </lineage>
</organism>
<evidence type="ECO:0000313" key="3">
    <source>
        <dbReference type="Proteomes" id="UP000034883"/>
    </source>
</evidence>
<reference evidence="2 3" key="1">
    <citation type="submission" date="2015-03" db="EMBL/GenBank/DDBJ databases">
        <title>Genome assembly of Sandaracinus amylolyticus DSM 53668.</title>
        <authorList>
            <person name="Sharma G."/>
            <person name="Subramanian S."/>
        </authorList>
    </citation>
    <scope>NUCLEOTIDE SEQUENCE [LARGE SCALE GENOMIC DNA]</scope>
    <source>
        <strain evidence="2 3">DSM 53668</strain>
    </source>
</reference>
<dbReference type="Gene3D" id="2.30.130.30">
    <property type="entry name" value="Hypothetical protein"/>
    <property type="match status" value="1"/>
</dbReference>
<dbReference type="SUPFAM" id="SSF88697">
    <property type="entry name" value="PUA domain-like"/>
    <property type="match status" value="1"/>
</dbReference>
<dbReference type="KEGG" id="samy:DB32_007016"/>
<dbReference type="SMART" id="SM01022">
    <property type="entry name" value="ASCH"/>
    <property type="match status" value="1"/>
</dbReference>
<name>A0A0F6W866_9BACT</name>